<organism evidence="5 6">
    <name type="scientific">Panagrolaimus davidi</name>
    <dbReference type="NCBI Taxonomy" id="227884"/>
    <lineage>
        <taxon>Eukaryota</taxon>
        <taxon>Metazoa</taxon>
        <taxon>Ecdysozoa</taxon>
        <taxon>Nematoda</taxon>
        <taxon>Chromadorea</taxon>
        <taxon>Rhabditida</taxon>
        <taxon>Tylenchina</taxon>
        <taxon>Panagrolaimomorpha</taxon>
        <taxon>Panagrolaimoidea</taxon>
        <taxon>Panagrolaimidae</taxon>
        <taxon>Panagrolaimus</taxon>
    </lineage>
</organism>
<dbReference type="GO" id="GO:0008582">
    <property type="term" value="P:regulation of synaptic assembly at neuromuscular junction"/>
    <property type="evidence" value="ECO:0007669"/>
    <property type="project" value="TreeGrafter"/>
</dbReference>
<dbReference type="PROSITE" id="PS50012">
    <property type="entry name" value="RCC1_3"/>
    <property type="match status" value="1"/>
</dbReference>
<feature type="compositionally biased region" description="Polar residues" evidence="3">
    <location>
        <begin position="19"/>
        <end position="40"/>
    </location>
</feature>
<dbReference type="InterPro" id="IPR000408">
    <property type="entry name" value="Reg_chr_condens"/>
</dbReference>
<evidence type="ECO:0000256" key="1">
    <source>
        <dbReference type="ARBA" id="ARBA00022786"/>
    </source>
</evidence>
<dbReference type="SUPFAM" id="SSF50985">
    <property type="entry name" value="RCC1/BLIP-II"/>
    <property type="match status" value="1"/>
</dbReference>
<evidence type="ECO:0000313" key="6">
    <source>
        <dbReference type="WBParaSite" id="PDA_v2.g12393.t1"/>
    </source>
</evidence>
<dbReference type="Gene3D" id="2.130.10.30">
    <property type="entry name" value="Regulator of chromosome condensation 1/beta-lactamase-inhibitor protein II"/>
    <property type="match status" value="1"/>
</dbReference>
<dbReference type="PANTHER" id="PTHR45943">
    <property type="entry name" value="E3 UBIQUITIN-PROTEIN LIGASE MYCBP2"/>
    <property type="match status" value="1"/>
</dbReference>
<dbReference type="Proteomes" id="UP000887578">
    <property type="component" value="Unplaced"/>
</dbReference>
<name>A0A914P3G1_9BILA</name>
<dbReference type="WBParaSite" id="PDA_v2.g12393.t1">
    <property type="protein sequence ID" value="PDA_v2.g12393.t1"/>
    <property type="gene ID" value="PDA_v2.g12393"/>
</dbReference>
<dbReference type="InterPro" id="IPR009091">
    <property type="entry name" value="RCC1/BLIP-II"/>
</dbReference>
<dbReference type="InterPro" id="IPR038648">
    <property type="entry name" value="PHR_sf"/>
</dbReference>
<dbReference type="GO" id="GO:0005886">
    <property type="term" value="C:plasma membrane"/>
    <property type="evidence" value="ECO:0007669"/>
    <property type="project" value="TreeGrafter"/>
</dbReference>
<feature type="domain" description="PHR" evidence="4">
    <location>
        <begin position="507"/>
        <end position="655"/>
    </location>
</feature>
<proteinExistence type="predicted"/>
<feature type="repeat" description="RCC1" evidence="2">
    <location>
        <begin position="178"/>
        <end position="229"/>
    </location>
</feature>
<evidence type="ECO:0000256" key="3">
    <source>
        <dbReference type="SAM" id="MobiDB-lite"/>
    </source>
</evidence>
<dbReference type="Pfam" id="PF13540">
    <property type="entry name" value="RCC1_2"/>
    <property type="match status" value="1"/>
</dbReference>
<dbReference type="GO" id="GO:0005634">
    <property type="term" value="C:nucleus"/>
    <property type="evidence" value="ECO:0007669"/>
    <property type="project" value="TreeGrafter"/>
</dbReference>
<dbReference type="GO" id="GO:0061630">
    <property type="term" value="F:ubiquitin protein ligase activity"/>
    <property type="evidence" value="ECO:0007669"/>
    <property type="project" value="TreeGrafter"/>
</dbReference>
<keyword evidence="5" id="KW-1185">Reference proteome</keyword>
<feature type="region of interest" description="Disordered" evidence="3">
    <location>
        <begin position="1"/>
        <end position="40"/>
    </location>
</feature>
<sequence>MTPNILPQAKPIQPISPFNFGNSSTSKKTSPLASPNRTSSPASYCFPGEHLFIKDAASICMRCGKCSGKSEKCPTKLESGGMRKVYLQRGMLCVCDSQESVCLRCGICQNCAESVNLKRYREDEKGSDETIKVSAVPSTITVTQGGQLSPARLVLQGDIKVSTVSCGNYHTILLCADRSVYTFGSNCHGQLGTGDTEKRSGAFKLNLPSNIQIVQAIAGANHCILRTLDGQILTFGAFKNGQLIRATPSNCPPEKKWFAEPTFVEGYGQSSGIIASWISAVGDRTIIQTQKQIFTKQMLNDARVTARKDCLIILPPASMKGSDYVVINRVTGEVMQFKMSEEKFASISFSLDPYYPLLWTFNDETFRITVYSDTKATDDEISLLPNSNLESLATTAISETIQQPEQQPDILKKHRELLQCTELCIPSENDPEFSDTQLAIFILSSIYSMSVFAATGKLEQTRTNSTKISKIISKHQQRRSTTAKLPTKLQNFEINLDHENGGFCALNRFDSFGGGWGYSAHCVEAIQFKTSKPIYLCGVGLFGGRGEYAAKIRIVKVVGGDVDEQCVELLAESDEIVYECAPRETAVLQFNKKVLVNAEEWHVLWAQIQGPSSDCGACGRAVVMATGEVEFTFRNSILSNNGTDIEVGQIPEIYYTLKDSDETGDEIQKKQQPEKQLSQTSDELPLISSQTLFTITPTTILNLFGIFDWATKGSFASGDYPGVMDEEQQWKQERFAYVAIIALRMLRLYIAILSSQEPSVERSEDEQVEAVGGGEKRKSSQLDAFANLIIDFSGILKNIFSIADEKLFIQVCF</sequence>
<accession>A0A914P3G1</accession>
<dbReference type="GO" id="GO:0007411">
    <property type="term" value="P:axon guidance"/>
    <property type="evidence" value="ECO:0007669"/>
    <property type="project" value="TreeGrafter"/>
</dbReference>
<evidence type="ECO:0000259" key="4">
    <source>
        <dbReference type="Pfam" id="PF08005"/>
    </source>
</evidence>
<dbReference type="AlphaFoldDB" id="A0A914P3G1"/>
<evidence type="ECO:0000313" key="5">
    <source>
        <dbReference type="Proteomes" id="UP000887578"/>
    </source>
</evidence>
<dbReference type="Pfam" id="PF08005">
    <property type="entry name" value="PHR"/>
    <property type="match status" value="1"/>
</dbReference>
<reference evidence="6" key="1">
    <citation type="submission" date="2022-11" db="UniProtKB">
        <authorList>
            <consortium name="WormBaseParasite"/>
        </authorList>
    </citation>
    <scope>IDENTIFICATION</scope>
</reference>
<dbReference type="Gene3D" id="2.60.120.820">
    <property type="entry name" value="PHR domain"/>
    <property type="match status" value="1"/>
</dbReference>
<evidence type="ECO:0000256" key="2">
    <source>
        <dbReference type="PROSITE-ProRule" id="PRU00235"/>
    </source>
</evidence>
<dbReference type="PRINTS" id="PR00633">
    <property type="entry name" value="RCCNDNSATION"/>
</dbReference>
<keyword evidence="1" id="KW-0833">Ubl conjugation pathway</keyword>
<dbReference type="PANTHER" id="PTHR45943:SF1">
    <property type="entry name" value="E3 UBIQUITIN-PROTEIN LIGASE MYCBP2"/>
    <property type="match status" value="1"/>
</dbReference>
<protein>
    <submittedName>
        <fullName evidence="6">PHR domain-containing protein</fullName>
    </submittedName>
</protein>
<dbReference type="PROSITE" id="PS00626">
    <property type="entry name" value="RCC1_2"/>
    <property type="match status" value="1"/>
</dbReference>
<dbReference type="InterPro" id="IPR012983">
    <property type="entry name" value="PHR"/>
</dbReference>